<dbReference type="RefSeq" id="WP_281815043.1">
    <property type="nucleotide sequence ID" value="NZ_BRLB01000004.1"/>
</dbReference>
<sequence>MNESANLWMIFKRNMTANFDYNTIGASIFKYDKNNKLVVGYLYNAYS</sequence>
<accession>A0A9W5YBM7</accession>
<dbReference type="AlphaFoldDB" id="A0A9W5YBM7"/>
<dbReference type="Proteomes" id="UP001144256">
    <property type="component" value="Unassembled WGS sequence"/>
</dbReference>
<comment type="caution">
    <text evidence="1">The sequence shown here is derived from an EMBL/GenBank/DDBJ whole genome shotgun (WGS) entry which is preliminary data.</text>
</comment>
<reference evidence="1" key="1">
    <citation type="submission" date="2022-06" db="EMBL/GenBank/DDBJ databases">
        <title>Vallitalea longa sp. nov., an anaerobic bacterium isolated from marine sediment.</title>
        <authorList>
            <person name="Hirano S."/>
            <person name="Terahara T."/>
            <person name="Mori K."/>
            <person name="Hamada M."/>
            <person name="Matsumoto R."/>
            <person name="Kobayashi T."/>
        </authorList>
    </citation>
    <scope>NUCLEOTIDE SEQUENCE</scope>
    <source>
        <strain evidence="1">SH18-1</strain>
    </source>
</reference>
<dbReference type="EMBL" id="BRLB01000004">
    <property type="protein sequence ID" value="GKX29516.1"/>
    <property type="molecule type" value="Genomic_DNA"/>
</dbReference>
<keyword evidence="2" id="KW-1185">Reference proteome</keyword>
<evidence type="ECO:0000313" key="2">
    <source>
        <dbReference type="Proteomes" id="UP001144256"/>
    </source>
</evidence>
<gene>
    <name evidence="1" type="ORF">SH1V18_19960</name>
</gene>
<organism evidence="1 2">
    <name type="scientific">Vallitalea longa</name>
    <dbReference type="NCBI Taxonomy" id="2936439"/>
    <lineage>
        <taxon>Bacteria</taxon>
        <taxon>Bacillati</taxon>
        <taxon>Bacillota</taxon>
        <taxon>Clostridia</taxon>
        <taxon>Lachnospirales</taxon>
        <taxon>Vallitaleaceae</taxon>
        <taxon>Vallitalea</taxon>
    </lineage>
</organism>
<protein>
    <submittedName>
        <fullName evidence="1">Uncharacterized protein</fullName>
    </submittedName>
</protein>
<evidence type="ECO:0000313" key="1">
    <source>
        <dbReference type="EMBL" id="GKX29516.1"/>
    </source>
</evidence>
<name>A0A9W5YBM7_9FIRM</name>
<proteinExistence type="predicted"/>